<dbReference type="Pfam" id="PF02082">
    <property type="entry name" value="Rrf2"/>
    <property type="match status" value="1"/>
</dbReference>
<protein>
    <submittedName>
        <fullName evidence="2">HTH-type transcriptional regulator CymR</fullName>
    </submittedName>
</protein>
<evidence type="ECO:0000313" key="2">
    <source>
        <dbReference type="EMBL" id="KAF1085161.1"/>
    </source>
</evidence>
<comment type="caution">
    <text evidence="2">The sequence shown here is derived from an EMBL/GenBank/DDBJ whole genome shotgun (WGS) entry which is preliminary data.</text>
</comment>
<keyword evidence="1" id="KW-0238">DNA-binding</keyword>
<dbReference type="NCBIfam" id="TIGR00738">
    <property type="entry name" value="rrf2_super"/>
    <property type="match status" value="1"/>
</dbReference>
<dbReference type="RefSeq" id="WP_161821666.1">
    <property type="nucleotide sequence ID" value="NZ_LSRS01000003.1"/>
</dbReference>
<dbReference type="InterPro" id="IPR000944">
    <property type="entry name" value="Tscrpt_reg_Rrf2"/>
</dbReference>
<dbReference type="Gene3D" id="1.10.10.10">
    <property type="entry name" value="Winged helix-like DNA-binding domain superfamily/Winged helix DNA-binding domain"/>
    <property type="match status" value="1"/>
</dbReference>
<evidence type="ECO:0000313" key="3">
    <source>
        <dbReference type="Proteomes" id="UP000798488"/>
    </source>
</evidence>
<dbReference type="OrthoDB" id="9808360at2"/>
<dbReference type="GO" id="GO:0003700">
    <property type="term" value="F:DNA-binding transcription factor activity"/>
    <property type="evidence" value="ECO:0007669"/>
    <property type="project" value="TreeGrafter"/>
</dbReference>
<evidence type="ECO:0000256" key="1">
    <source>
        <dbReference type="ARBA" id="ARBA00023125"/>
    </source>
</evidence>
<proteinExistence type="predicted"/>
<gene>
    <name evidence="2" type="primary">cymR_3</name>
    <name evidence="2" type="ORF">SPSYN_01297</name>
</gene>
<keyword evidence="3" id="KW-1185">Reference proteome</keyword>
<dbReference type="InterPro" id="IPR036388">
    <property type="entry name" value="WH-like_DNA-bd_sf"/>
</dbReference>
<dbReference type="AlphaFoldDB" id="A0A9D2WQP6"/>
<dbReference type="InterPro" id="IPR036390">
    <property type="entry name" value="WH_DNA-bd_sf"/>
</dbReference>
<dbReference type="InterPro" id="IPR030489">
    <property type="entry name" value="TR_Rrf2-type_CS"/>
</dbReference>
<dbReference type="GO" id="GO:0003677">
    <property type="term" value="F:DNA binding"/>
    <property type="evidence" value="ECO:0007669"/>
    <property type="project" value="UniProtKB-KW"/>
</dbReference>
<accession>A0A9D2WQP6</accession>
<dbReference type="PANTHER" id="PTHR33221">
    <property type="entry name" value="WINGED HELIX-TURN-HELIX TRANSCRIPTIONAL REGULATOR, RRF2 FAMILY"/>
    <property type="match status" value="1"/>
</dbReference>
<dbReference type="PANTHER" id="PTHR33221:SF5">
    <property type="entry name" value="HTH-TYPE TRANSCRIPTIONAL REGULATOR ISCR"/>
    <property type="match status" value="1"/>
</dbReference>
<dbReference type="PROSITE" id="PS01332">
    <property type="entry name" value="HTH_RRF2_1"/>
    <property type="match status" value="1"/>
</dbReference>
<name>A0A9D2WQP6_9FIRM</name>
<dbReference type="GO" id="GO:0005829">
    <property type="term" value="C:cytosol"/>
    <property type="evidence" value="ECO:0007669"/>
    <property type="project" value="TreeGrafter"/>
</dbReference>
<dbReference type="Proteomes" id="UP000798488">
    <property type="component" value="Unassembled WGS sequence"/>
</dbReference>
<dbReference type="PROSITE" id="PS51197">
    <property type="entry name" value="HTH_RRF2_2"/>
    <property type="match status" value="1"/>
</dbReference>
<dbReference type="FunFam" id="1.10.10.10:FF:000164">
    <property type="entry name" value="Transcriptional regulator, Rrf2 family"/>
    <property type="match status" value="1"/>
</dbReference>
<organism evidence="2 3">
    <name type="scientific">Sporotomaculum syntrophicum</name>
    <dbReference type="NCBI Taxonomy" id="182264"/>
    <lineage>
        <taxon>Bacteria</taxon>
        <taxon>Bacillati</taxon>
        <taxon>Bacillota</taxon>
        <taxon>Clostridia</taxon>
        <taxon>Eubacteriales</taxon>
        <taxon>Desulfallaceae</taxon>
        <taxon>Sporotomaculum</taxon>
    </lineage>
</organism>
<sequence>MKLSTKGRYGLRAMIELAQSTEEGPITIHSIASRQDIPERYLEQLMAPLRRAGLVKSVRGFQGGYILVKNAEDITAGDIIRALEGPIAPVECVSEVSPEACERSEHCVTRDLWIKMRDSIAEVLDAYSLADLAGKTPRTAAREAFRYKL</sequence>
<dbReference type="SUPFAM" id="SSF46785">
    <property type="entry name" value="Winged helix' DNA-binding domain"/>
    <property type="match status" value="1"/>
</dbReference>
<reference evidence="2" key="1">
    <citation type="submission" date="2016-02" db="EMBL/GenBank/DDBJ databases">
        <title>Draft Genome Sequence of Sporotomaculum syntrophicum Strain FB, a Syntrophic Benzoate Degrader.</title>
        <authorList>
            <person name="Nobu M.K."/>
            <person name="Narihiro T."/>
            <person name="Qiu Y.-L."/>
            <person name="Ohashi A."/>
            <person name="Liu W.-T."/>
            <person name="Yuji S."/>
        </authorList>
    </citation>
    <scope>NUCLEOTIDE SEQUENCE</scope>
    <source>
        <strain evidence="2">FB</strain>
    </source>
</reference>
<dbReference type="EMBL" id="LSRS01000003">
    <property type="protein sequence ID" value="KAF1085161.1"/>
    <property type="molecule type" value="Genomic_DNA"/>
</dbReference>